<keyword evidence="2" id="KW-0808">Transferase</keyword>
<reference evidence="2 3" key="1">
    <citation type="submission" date="2016-12" db="EMBL/GenBank/DDBJ databases">
        <authorList>
            <person name="Song W.-J."/>
            <person name="Kurnit D.M."/>
        </authorList>
    </citation>
    <scope>NUCLEOTIDE SEQUENCE [LARGE SCALE GENOMIC DNA]</scope>
    <source>
        <strain evidence="2 3">DSM 12503</strain>
    </source>
</reference>
<keyword evidence="3" id="KW-1185">Reference proteome</keyword>
<dbReference type="Pfam" id="PF13527">
    <property type="entry name" value="Acetyltransf_9"/>
    <property type="match status" value="1"/>
</dbReference>
<evidence type="ECO:0000313" key="3">
    <source>
        <dbReference type="Proteomes" id="UP000184612"/>
    </source>
</evidence>
<evidence type="ECO:0000313" key="2">
    <source>
        <dbReference type="EMBL" id="SHO53249.1"/>
    </source>
</evidence>
<evidence type="ECO:0000259" key="1">
    <source>
        <dbReference type="PROSITE" id="PS51186"/>
    </source>
</evidence>
<dbReference type="InterPro" id="IPR016181">
    <property type="entry name" value="Acyl_CoA_acyltransferase"/>
</dbReference>
<proteinExistence type="predicted"/>
<dbReference type="RefSeq" id="WP_073590661.1">
    <property type="nucleotide sequence ID" value="NZ_FRFD01000013.1"/>
</dbReference>
<dbReference type="Gene3D" id="3.40.630.30">
    <property type="match status" value="1"/>
</dbReference>
<organism evidence="2 3">
    <name type="scientific">Anaerocolumna xylanovorans DSM 12503</name>
    <dbReference type="NCBI Taxonomy" id="1121345"/>
    <lineage>
        <taxon>Bacteria</taxon>
        <taxon>Bacillati</taxon>
        <taxon>Bacillota</taxon>
        <taxon>Clostridia</taxon>
        <taxon>Lachnospirales</taxon>
        <taxon>Lachnospiraceae</taxon>
        <taxon>Anaerocolumna</taxon>
    </lineage>
</organism>
<dbReference type="STRING" id="1121345.SAMN02745217_04021"/>
<dbReference type="Proteomes" id="UP000184612">
    <property type="component" value="Unassembled WGS sequence"/>
</dbReference>
<sequence length="289" mass="34216">MENFAFISDYKQDEGLRVSFDALAQKTFGIRFEEWYQLGFWREDYIPYSIMDGRRIVSNVSVNKMLFDLNGKRKSFIQLGTVMTDEEYRGKGLNRLLMERIVTDYKDTCDGIYLFANDSVLDYYPKFGFEKAAEYQYSKKVRDTGEKRAVAWPMTDKRSYGYMEEIIRKGRKNSLFEMDNMGIWMFYLTYFMKNSVYYIQELKTYVIAEEEEGTLYLHHVISEKEAELDRVIAAFGKDITKVILGFTPLSSHGFDREELREEDTTLFILGKGWEEFQEKQLRFPTLSHA</sequence>
<dbReference type="GO" id="GO:0016747">
    <property type="term" value="F:acyltransferase activity, transferring groups other than amino-acyl groups"/>
    <property type="evidence" value="ECO:0007669"/>
    <property type="project" value="InterPro"/>
</dbReference>
<dbReference type="SUPFAM" id="SSF55729">
    <property type="entry name" value="Acyl-CoA N-acyltransferases (Nat)"/>
    <property type="match status" value="1"/>
</dbReference>
<feature type="domain" description="N-acetyltransferase" evidence="1">
    <location>
        <begin position="5"/>
        <end position="159"/>
    </location>
</feature>
<dbReference type="InterPro" id="IPR000182">
    <property type="entry name" value="GNAT_dom"/>
</dbReference>
<name>A0A1M7YKU6_9FIRM</name>
<gene>
    <name evidence="2" type="ORF">SAMN02745217_04021</name>
</gene>
<protein>
    <submittedName>
        <fullName evidence="2">Acetyltransferase (GNAT) domain-containing protein</fullName>
    </submittedName>
</protein>
<dbReference type="PROSITE" id="PS51186">
    <property type="entry name" value="GNAT"/>
    <property type="match status" value="1"/>
</dbReference>
<dbReference type="EMBL" id="FRFD01000013">
    <property type="protein sequence ID" value="SHO53249.1"/>
    <property type="molecule type" value="Genomic_DNA"/>
</dbReference>
<accession>A0A1M7YKU6</accession>
<dbReference type="AlphaFoldDB" id="A0A1M7YKU6"/>